<dbReference type="OrthoDB" id="21449at2759"/>
<dbReference type="EnsemblPlants" id="KQJ89385">
    <property type="protein sequence ID" value="KQJ89385"/>
    <property type="gene ID" value="BRADI_4g25210v3"/>
</dbReference>
<dbReference type="PROSITE" id="PS50014">
    <property type="entry name" value="BROMODOMAIN_2"/>
    <property type="match status" value="1"/>
</dbReference>
<protein>
    <recommendedName>
        <fullName evidence="3">Bromo domain-containing protein</fullName>
    </recommendedName>
</protein>
<dbReference type="STRING" id="15368.I1INF6"/>
<dbReference type="InParanoid" id="I1INF6"/>
<reference evidence="5" key="3">
    <citation type="submission" date="2018-08" db="UniProtKB">
        <authorList>
            <consortium name="EnsemblPlants"/>
        </authorList>
    </citation>
    <scope>IDENTIFICATION</scope>
    <source>
        <strain evidence="5">cv. Bd21</strain>
    </source>
</reference>
<dbReference type="Gene3D" id="1.20.920.10">
    <property type="entry name" value="Bromodomain-like"/>
    <property type="match status" value="1"/>
</dbReference>
<evidence type="ECO:0000313" key="6">
    <source>
        <dbReference type="Proteomes" id="UP000008810"/>
    </source>
</evidence>
<keyword evidence="1 2" id="KW-0103">Bromodomain</keyword>
<dbReference type="PANTHER" id="PTHR45926">
    <property type="entry name" value="OSJNBA0053K19.4 PROTEIN"/>
    <property type="match status" value="1"/>
</dbReference>
<dbReference type="Proteomes" id="UP000008810">
    <property type="component" value="Chromosome 4"/>
</dbReference>
<proteinExistence type="predicted"/>
<dbReference type="Gramene" id="KQJ89385">
    <property type="protein sequence ID" value="KQJ89385"/>
    <property type="gene ID" value="BRADI_4g25210v3"/>
</dbReference>
<name>I1INF6_BRADI</name>
<dbReference type="InterPro" id="IPR036427">
    <property type="entry name" value="Bromodomain-like_sf"/>
</dbReference>
<evidence type="ECO:0000256" key="1">
    <source>
        <dbReference type="ARBA" id="ARBA00023117"/>
    </source>
</evidence>
<evidence type="ECO:0000313" key="5">
    <source>
        <dbReference type="EnsemblPlants" id="KQJ89385"/>
    </source>
</evidence>
<evidence type="ECO:0000259" key="3">
    <source>
        <dbReference type="PROSITE" id="PS50014"/>
    </source>
</evidence>
<keyword evidence="6" id="KW-1185">Reference proteome</keyword>
<dbReference type="EMBL" id="CM000883">
    <property type="protein sequence ID" value="KQJ89385.1"/>
    <property type="molecule type" value="Genomic_DNA"/>
</dbReference>
<accession>I1INF6</accession>
<dbReference type="SUPFAM" id="SSF47370">
    <property type="entry name" value="Bromodomain"/>
    <property type="match status" value="1"/>
</dbReference>
<evidence type="ECO:0000313" key="4">
    <source>
        <dbReference type="EMBL" id="KQJ89385.1"/>
    </source>
</evidence>
<organism evidence="4">
    <name type="scientific">Brachypodium distachyon</name>
    <name type="common">Purple false brome</name>
    <name type="synonym">Trachynia distachya</name>
    <dbReference type="NCBI Taxonomy" id="15368"/>
    <lineage>
        <taxon>Eukaryota</taxon>
        <taxon>Viridiplantae</taxon>
        <taxon>Streptophyta</taxon>
        <taxon>Embryophyta</taxon>
        <taxon>Tracheophyta</taxon>
        <taxon>Spermatophyta</taxon>
        <taxon>Magnoliopsida</taxon>
        <taxon>Liliopsida</taxon>
        <taxon>Poales</taxon>
        <taxon>Poaceae</taxon>
        <taxon>BOP clade</taxon>
        <taxon>Pooideae</taxon>
        <taxon>Stipodae</taxon>
        <taxon>Brachypodieae</taxon>
        <taxon>Brachypodium</taxon>
    </lineage>
</organism>
<dbReference type="InterPro" id="IPR001487">
    <property type="entry name" value="Bromodomain"/>
</dbReference>
<dbReference type="Pfam" id="PF00439">
    <property type="entry name" value="Bromodomain"/>
    <property type="match status" value="1"/>
</dbReference>
<reference evidence="4 5" key="1">
    <citation type="journal article" date="2010" name="Nature">
        <title>Genome sequencing and analysis of the model grass Brachypodium distachyon.</title>
        <authorList>
            <consortium name="International Brachypodium Initiative"/>
        </authorList>
    </citation>
    <scope>NUCLEOTIDE SEQUENCE [LARGE SCALE GENOMIC DNA]</scope>
    <source>
        <strain evidence="4 5">Bd21</strain>
    </source>
</reference>
<gene>
    <name evidence="4" type="ORF">BRADI_4g25210v3</name>
</gene>
<dbReference type="HOGENOM" id="CLU_2645532_0_0_1"/>
<dbReference type="AlphaFoldDB" id="I1INF6"/>
<reference evidence="4" key="2">
    <citation type="submission" date="2017-06" db="EMBL/GenBank/DDBJ databases">
        <title>WGS assembly of Brachypodium distachyon.</title>
        <authorList>
            <consortium name="The International Brachypodium Initiative"/>
            <person name="Lucas S."/>
            <person name="Harmon-Smith M."/>
            <person name="Lail K."/>
            <person name="Tice H."/>
            <person name="Grimwood J."/>
            <person name="Bruce D."/>
            <person name="Barry K."/>
            <person name="Shu S."/>
            <person name="Lindquist E."/>
            <person name="Wang M."/>
            <person name="Pitluck S."/>
            <person name="Vogel J.P."/>
            <person name="Garvin D.F."/>
            <person name="Mockler T.C."/>
            <person name="Schmutz J."/>
            <person name="Rokhsar D."/>
            <person name="Bevan M.W."/>
        </authorList>
    </citation>
    <scope>NUCLEOTIDE SEQUENCE</scope>
    <source>
        <strain evidence="4">Bd21</strain>
    </source>
</reference>
<evidence type="ECO:0000256" key="2">
    <source>
        <dbReference type="PROSITE-ProRule" id="PRU00035"/>
    </source>
</evidence>
<sequence>MDLDNVNNRLKRNFYDDPLAFPENVRLTFRNAMTYIKKGHDVYENLVEIAGMFESWLASILVEVVPPLLERKRRLKDKLAWLSRVGTVA</sequence>
<feature type="domain" description="Bromo" evidence="3">
    <location>
        <begin position="1"/>
        <end position="43"/>
    </location>
</feature>